<reference evidence="2" key="1">
    <citation type="submission" date="2022-11" db="UniProtKB">
        <authorList>
            <consortium name="WormBaseParasite"/>
        </authorList>
    </citation>
    <scope>IDENTIFICATION</scope>
</reference>
<dbReference type="Proteomes" id="UP000887572">
    <property type="component" value="Unplaced"/>
</dbReference>
<accession>A0A914I1J5</accession>
<dbReference type="WBParaSite" id="Gr19_v10_g6450.t1">
    <property type="protein sequence ID" value="Gr19_v10_g6450.t1"/>
    <property type="gene ID" value="Gr19_v10_g6450"/>
</dbReference>
<protein>
    <submittedName>
        <fullName evidence="2">DNA2/NAM7 helicase helicase domain-containing protein</fullName>
    </submittedName>
</protein>
<dbReference type="AlphaFoldDB" id="A0A914I1J5"/>
<evidence type="ECO:0000313" key="1">
    <source>
        <dbReference type="Proteomes" id="UP000887572"/>
    </source>
</evidence>
<organism evidence="1 2">
    <name type="scientific">Globodera rostochiensis</name>
    <name type="common">Golden nematode worm</name>
    <name type="synonym">Heterodera rostochiensis</name>
    <dbReference type="NCBI Taxonomy" id="31243"/>
    <lineage>
        <taxon>Eukaryota</taxon>
        <taxon>Metazoa</taxon>
        <taxon>Ecdysozoa</taxon>
        <taxon>Nematoda</taxon>
        <taxon>Chromadorea</taxon>
        <taxon>Rhabditida</taxon>
        <taxon>Tylenchina</taxon>
        <taxon>Tylenchomorpha</taxon>
        <taxon>Tylenchoidea</taxon>
        <taxon>Heteroderidae</taxon>
        <taxon>Heteroderinae</taxon>
        <taxon>Globodera</taxon>
    </lineage>
</organism>
<keyword evidence="1" id="KW-1185">Reference proteome</keyword>
<proteinExistence type="predicted"/>
<evidence type="ECO:0000313" key="2">
    <source>
        <dbReference type="WBParaSite" id="Gr19_v10_g6450.t1"/>
    </source>
</evidence>
<name>A0A914I1J5_GLORO</name>
<sequence length="208" mass="22927">MDLVGMHCSLERFVEELGPYLDNIAAWIRVGVPEKTFKNGCLVEPNPVAYMNKSVPFLPTATPLWKNCPNFLSLMILSIAPHRQTSSNPSGHCTFSSGHQNGCAQQRPGQLAANEPFFVACPLASMPSSVFLSAATFDFCLVDEASQRADAELIASLLIADRFTLCTAHKNPSTKFLAHGNSSLALLQIWNFFLFLLLLNHNLYNPQK</sequence>